<dbReference type="InterPro" id="IPR046342">
    <property type="entry name" value="CBS_dom_sf"/>
</dbReference>
<accession>A0A845B5Y6</accession>
<reference evidence="4 5" key="1">
    <citation type="submission" date="2019-03" db="EMBL/GenBank/DDBJ databases">
        <title>Roseomonas sp. a novel Roseomonas species isolated from Sea whip Gorgonian.</title>
        <authorList>
            <person name="Li F."/>
            <person name="Pan X."/>
            <person name="Huang S."/>
            <person name="Li Z."/>
            <person name="Meng B."/>
        </authorList>
    </citation>
    <scope>NUCLEOTIDE SEQUENCE [LARGE SCALE GENOMIC DNA]</scope>
    <source>
        <strain evidence="4 5">M0104</strain>
    </source>
</reference>
<comment type="caution">
    <text evidence="4">The sequence shown here is derived from an EMBL/GenBank/DDBJ whole genome shotgun (WGS) entry which is preliminary data.</text>
</comment>
<dbReference type="CDD" id="cd04622">
    <property type="entry name" value="CBS_pair_HRP1_like"/>
    <property type="match status" value="1"/>
</dbReference>
<protein>
    <submittedName>
        <fullName evidence="4">CBS domain-containing protein</fullName>
    </submittedName>
</protein>
<dbReference type="InterPro" id="IPR051257">
    <property type="entry name" value="Diverse_CBS-Domain"/>
</dbReference>
<name>A0A845B5Y6_9PROT</name>
<dbReference type="EMBL" id="SNVJ01000004">
    <property type="protein sequence ID" value="MXP63033.1"/>
    <property type="molecule type" value="Genomic_DNA"/>
</dbReference>
<evidence type="ECO:0000313" key="4">
    <source>
        <dbReference type="EMBL" id="MXP63033.1"/>
    </source>
</evidence>
<dbReference type="AlphaFoldDB" id="A0A845B5Y6"/>
<dbReference type="PANTHER" id="PTHR43080:SF2">
    <property type="entry name" value="CBS DOMAIN-CONTAINING PROTEIN"/>
    <property type="match status" value="1"/>
</dbReference>
<dbReference type="InterPro" id="IPR000644">
    <property type="entry name" value="CBS_dom"/>
</dbReference>
<evidence type="ECO:0000256" key="1">
    <source>
        <dbReference type="ARBA" id="ARBA00023122"/>
    </source>
</evidence>
<dbReference type="OrthoDB" id="9802114at2"/>
<keyword evidence="1 2" id="KW-0129">CBS domain</keyword>
<sequence length="148" mass="15871">MKVSDRMTRTVRLAGPDDTLQQAARSMAECDAGALPVTDGERLLGMVTDRDIVLRGVAEGKGPDTRLREVMTPEVKYCFEDEDLDHVARNMGEQRLRRLPVLNREKRLVGILSLGDIALGVAPMPAGAALAGISQPGGIPSQTGAPRP</sequence>
<dbReference type="SUPFAM" id="SSF54631">
    <property type="entry name" value="CBS-domain pair"/>
    <property type="match status" value="1"/>
</dbReference>
<organism evidence="4 5">
    <name type="scientific">Teichococcus coralli</name>
    <dbReference type="NCBI Taxonomy" id="2545983"/>
    <lineage>
        <taxon>Bacteria</taxon>
        <taxon>Pseudomonadati</taxon>
        <taxon>Pseudomonadota</taxon>
        <taxon>Alphaproteobacteria</taxon>
        <taxon>Acetobacterales</taxon>
        <taxon>Roseomonadaceae</taxon>
        <taxon>Roseomonas</taxon>
    </lineage>
</organism>
<evidence type="ECO:0000256" key="2">
    <source>
        <dbReference type="PROSITE-ProRule" id="PRU00703"/>
    </source>
</evidence>
<dbReference type="SMART" id="SM00116">
    <property type="entry name" value="CBS"/>
    <property type="match status" value="2"/>
</dbReference>
<keyword evidence="5" id="KW-1185">Reference proteome</keyword>
<evidence type="ECO:0000259" key="3">
    <source>
        <dbReference type="PROSITE" id="PS51371"/>
    </source>
</evidence>
<dbReference type="PANTHER" id="PTHR43080">
    <property type="entry name" value="CBS DOMAIN-CONTAINING PROTEIN CBSX3, MITOCHONDRIAL"/>
    <property type="match status" value="1"/>
</dbReference>
<gene>
    <name evidence="4" type="ORF">E0493_06655</name>
</gene>
<feature type="domain" description="CBS" evidence="3">
    <location>
        <begin position="7"/>
        <end position="65"/>
    </location>
</feature>
<dbReference type="PROSITE" id="PS51371">
    <property type="entry name" value="CBS"/>
    <property type="match status" value="2"/>
</dbReference>
<dbReference type="Pfam" id="PF00571">
    <property type="entry name" value="CBS"/>
    <property type="match status" value="2"/>
</dbReference>
<evidence type="ECO:0000313" key="5">
    <source>
        <dbReference type="Proteomes" id="UP000460715"/>
    </source>
</evidence>
<feature type="domain" description="CBS" evidence="3">
    <location>
        <begin position="71"/>
        <end position="130"/>
    </location>
</feature>
<dbReference type="Gene3D" id="3.10.580.10">
    <property type="entry name" value="CBS-domain"/>
    <property type="match status" value="1"/>
</dbReference>
<dbReference type="Proteomes" id="UP000460715">
    <property type="component" value="Unassembled WGS sequence"/>
</dbReference>
<proteinExistence type="predicted"/>